<keyword evidence="5 13" id="KW-0812">Transmembrane</keyword>
<evidence type="ECO:0000256" key="11">
    <source>
        <dbReference type="RuleBase" id="RU003355"/>
    </source>
</evidence>
<dbReference type="InterPro" id="IPR023828">
    <property type="entry name" value="Peptidase_S8_Ser-AS"/>
</dbReference>
<evidence type="ECO:0000259" key="15">
    <source>
        <dbReference type="Pfam" id="PF00082"/>
    </source>
</evidence>
<feature type="domain" description="Peptidase S8/S53" evidence="15">
    <location>
        <begin position="82"/>
        <end position="345"/>
    </location>
</feature>
<feature type="region of interest" description="Disordered" evidence="12">
    <location>
        <begin position="102"/>
        <end position="136"/>
    </location>
</feature>
<dbReference type="PROSITE" id="PS00138">
    <property type="entry name" value="SUBTILASE_SER"/>
    <property type="match status" value="1"/>
</dbReference>
<gene>
    <name evidence="16" type="ORF">SAVMC3_29690</name>
</gene>
<dbReference type="PANTHER" id="PTHR43806:SF11">
    <property type="entry name" value="CEREVISIN-RELATED"/>
    <property type="match status" value="1"/>
</dbReference>
<evidence type="ECO:0000256" key="3">
    <source>
        <dbReference type="ARBA" id="ARBA00022475"/>
    </source>
</evidence>
<dbReference type="Gene3D" id="3.40.50.200">
    <property type="entry name" value="Peptidase S8/S53 domain"/>
    <property type="match status" value="1"/>
</dbReference>
<dbReference type="PROSITE" id="PS51318">
    <property type="entry name" value="TAT"/>
    <property type="match status" value="1"/>
</dbReference>
<keyword evidence="7 10" id="KW-0720">Serine protease</keyword>
<evidence type="ECO:0000256" key="13">
    <source>
        <dbReference type="SAM" id="Phobius"/>
    </source>
</evidence>
<comment type="subcellular location">
    <subcellularLocation>
        <location evidence="1">Cell membrane</location>
        <topology evidence="1">Single-pass membrane protein</topology>
    </subcellularLocation>
</comment>
<evidence type="ECO:0000256" key="4">
    <source>
        <dbReference type="ARBA" id="ARBA00022670"/>
    </source>
</evidence>
<dbReference type="EMBL" id="AP019621">
    <property type="protein sequence ID" value="BBJ50340.1"/>
    <property type="molecule type" value="Genomic_DNA"/>
</dbReference>
<keyword evidence="6 10" id="KW-0378">Hydrolase</keyword>
<evidence type="ECO:0000256" key="9">
    <source>
        <dbReference type="ARBA" id="ARBA00023136"/>
    </source>
</evidence>
<dbReference type="GO" id="GO:0006508">
    <property type="term" value="P:proteolysis"/>
    <property type="evidence" value="ECO:0007669"/>
    <property type="project" value="UniProtKB-KW"/>
</dbReference>
<reference evidence="16" key="1">
    <citation type="submission" date="2019-04" db="EMBL/GenBank/DDBJ databases">
        <title>Draft genome sequences of Streptomyces avermitilis MC3.</title>
        <authorList>
            <person name="Komaki H."/>
            <person name="Tamura T."/>
            <person name="Hosoyama A."/>
        </authorList>
    </citation>
    <scope>NUCLEOTIDE SEQUENCE</scope>
    <source>
        <strain evidence="16">MC3</strain>
    </source>
</reference>
<dbReference type="InterPro" id="IPR015500">
    <property type="entry name" value="Peptidase_S8_subtilisin-rel"/>
</dbReference>
<dbReference type="PROSITE" id="PS51892">
    <property type="entry name" value="SUBTILASE"/>
    <property type="match status" value="1"/>
</dbReference>
<dbReference type="PRINTS" id="PR00723">
    <property type="entry name" value="SUBTILISIN"/>
</dbReference>
<comment type="similarity">
    <text evidence="2 10 11">Belongs to the peptidase S8 family.</text>
</comment>
<feature type="transmembrane region" description="Helical" evidence="13">
    <location>
        <begin position="395"/>
        <end position="417"/>
    </location>
</feature>
<dbReference type="InterPro" id="IPR023827">
    <property type="entry name" value="Peptidase_S8_Asp-AS"/>
</dbReference>
<evidence type="ECO:0000256" key="8">
    <source>
        <dbReference type="ARBA" id="ARBA00022989"/>
    </source>
</evidence>
<dbReference type="PANTHER" id="PTHR43806">
    <property type="entry name" value="PEPTIDASE S8"/>
    <property type="match status" value="1"/>
</dbReference>
<keyword evidence="8 13" id="KW-1133">Transmembrane helix</keyword>
<dbReference type="SUPFAM" id="SSF52743">
    <property type="entry name" value="Subtilisin-like"/>
    <property type="match status" value="1"/>
</dbReference>
<dbReference type="AlphaFoldDB" id="A0A499VBW1"/>
<dbReference type="InterPro" id="IPR036852">
    <property type="entry name" value="Peptidase_S8/S53_dom_sf"/>
</dbReference>
<keyword evidence="4 10" id="KW-0645">Protease</keyword>
<dbReference type="GO" id="GO:0004252">
    <property type="term" value="F:serine-type endopeptidase activity"/>
    <property type="evidence" value="ECO:0007669"/>
    <property type="project" value="UniProtKB-UniRule"/>
</dbReference>
<feature type="signal peptide" evidence="14">
    <location>
        <begin position="1"/>
        <end position="32"/>
    </location>
</feature>
<feature type="compositionally biased region" description="Basic residues" evidence="12">
    <location>
        <begin position="440"/>
        <end position="450"/>
    </location>
</feature>
<dbReference type="InterPro" id="IPR006311">
    <property type="entry name" value="TAT_signal"/>
</dbReference>
<organism evidence="16">
    <name type="scientific">Streptomyces avermitilis</name>
    <dbReference type="NCBI Taxonomy" id="33903"/>
    <lineage>
        <taxon>Bacteria</taxon>
        <taxon>Bacillati</taxon>
        <taxon>Actinomycetota</taxon>
        <taxon>Actinomycetes</taxon>
        <taxon>Kitasatosporales</taxon>
        <taxon>Streptomycetaceae</taxon>
        <taxon>Streptomyces</taxon>
    </lineage>
</organism>
<feature type="active site" description="Charge relay system" evidence="10">
    <location>
        <position position="138"/>
    </location>
</feature>
<feature type="active site" description="Charge relay system" evidence="10">
    <location>
        <position position="298"/>
    </location>
</feature>
<protein>
    <recommendedName>
        <fullName evidence="15">Peptidase S8/S53 domain-containing protein</fullName>
    </recommendedName>
</protein>
<name>A0A499VBW1_STRAX</name>
<feature type="chain" id="PRO_5039479449" description="Peptidase S8/S53 domain-containing protein" evidence="14">
    <location>
        <begin position="33"/>
        <end position="625"/>
    </location>
</feature>
<evidence type="ECO:0000256" key="10">
    <source>
        <dbReference type="PROSITE-ProRule" id="PRU01240"/>
    </source>
</evidence>
<accession>A0A499VBW1</accession>
<proteinExistence type="inferred from homology"/>
<feature type="region of interest" description="Disordered" evidence="12">
    <location>
        <begin position="435"/>
        <end position="458"/>
    </location>
</feature>
<evidence type="ECO:0000256" key="14">
    <source>
        <dbReference type="SAM" id="SignalP"/>
    </source>
</evidence>
<dbReference type="InterPro" id="IPR022398">
    <property type="entry name" value="Peptidase_S8_His-AS"/>
</dbReference>
<keyword evidence="3" id="KW-1003">Cell membrane</keyword>
<evidence type="ECO:0000256" key="12">
    <source>
        <dbReference type="SAM" id="MobiDB-lite"/>
    </source>
</evidence>
<dbReference type="Pfam" id="PF00082">
    <property type="entry name" value="Peptidase_S8"/>
    <property type="match status" value="1"/>
</dbReference>
<dbReference type="InterPro" id="IPR000209">
    <property type="entry name" value="Peptidase_S8/S53_dom"/>
</dbReference>
<dbReference type="InterPro" id="IPR023834">
    <property type="entry name" value="T7SS_pept_S8A_mycosin"/>
</dbReference>
<evidence type="ECO:0000256" key="6">
    <source>
        <dbReference type="ARBA" id="ARBA00022801"/>
    </source>
</evidence>
<sequence>MSTPMPYVTEATLRGTFARRAALAATTTAVLAATTVLLPAAAPAAVADSTTGQCTFPSKKYEGRPWALQRVNLDQLWDLSTGKGVQVAVIDTGVDVKNPQLSNAVDASKGENSLPAKNSKGEKIDRGNASGTTDTVGHGTRVAGIIAARSVKGTGFVGLAPDATIIPIKQNNAEGDGTALTLATAIRYAVGAGADVINISQDTANAVEPDPKLHEAVDYALTQKVVVVASAGNDGLGGNDKATYPASYKGVLAVAASDRNNERASFSQSGDFVGVAAPGVDMISTVPGGGHCSDNGTSFSAPYVAGVAALLKSKYPNWTAQEVVAQIEQTAERSIPGHDRLVGWGVVDPVKALSDIDAAHPVESPKPVNGVTRAKAPSVPTLHFGETAEERNTRLATYAVVGAAVLVLGLTGSAVAVRDARRRRGRVGAAYDGHDDHLFRPRRRDGRGRVRQGGPRARVAPRLQPVSGRTPVLRFRRGACRLLRPGRHHGLSGLSAPGRLGRRVVERQRVDEGGPGATTALDARSYFEIDSVGNDIKSMIEDEVVQHGGGDAPQSGVDAFPADTNTAKDADYTIKADGAKAAFCMHVKRTESKDGGYTPPGVAGGEGTVTIPEYELAATVDEGEC</sequence>
<dbReference type="NCBIfam" id="TIGR03921">
    <property type="entry name" value="T7SS_mycosin"/>
    <property type="match status" value="1"/>
</dbReference>
<evidence type="ECO:0000256" key="2">
    <source>
        <dbReference type="ARBA" id="ARBA00011073"/>
    </source>
</evidence>
<evidence type="ECO:0000256" key="1">
    <source>
        <dbReference type="ARBA" id="ARBA00004162"/>
    </source>
</evidence>
<evidence type="ECO:0000313" key="16">
    <source>
        <dbReference type="EMBL" id="BBJ50340.1"/>
    </source>
</evidence>
<dbReference type="InterPro" id="IPR050131">
    <property type="entry name" value="Peptidase_S8_subtilisin-like"/>
</dbReference>
<feature type="active site" description="Charge relay system" evidence="10">
    <location>
        <position position="91"/>
    </location>
</feature>
<dbReference type="PROSITE" id="PS00137">
    <property type="entry name" value="SUBTILASE_HIS"/>
    <property type="match status" value="1"/>
</dbReference>
<dbReference type="PROSITE" id="PS00136">
    <property type="entry name" value="SUBTILASE_ASP"/>
    <property type="match status" value="1"/>
</dbReference>
<keyword evidence="9 13" id="KW-0472">Membrane</keyword>
<evidence type="ECO:0000256" key="7">
    <source>
        <dbReference type="ARBA" id="ARBA00022825"/>
    </source>
</evidence>
<keyword evidence="14" id="KW-0732">Signal</keyword>
<evidence type="ECO:0000256" key="5">
    <source>
        <dbReference type="ARBA" id="ARBA00022692"/>
    </source>
</evidence>
<dbReference type="GO" id="GO:0005886">
    <property type="term" value="C:plasma membrane"/>
    <property type="evidence" value="ECO:0007669"/>
    <property type="project" value="UniProtKB-SubCell"/>
</dbReference>